<accession>A0A6S6YUU5</accession>
<dbReference type="KEGG" id="doe:DENOEST_4000"/>
<sequence length="884" mass="95463">MIERYYNLFDPAKHYTQLLFRAGDGLQSRELNEIQTTLIHRLQGVADALLKDGDIVSGANLQIEADSGLVTLEAGRVYLRGAVREVPAATFTVPVDGRVAVGVRFTTRTVTELEDPNLREPAVGVRNYQEPGAGRLQETLAWGWEGAGTSDGQPGDFHAVYALDNGILENRRQPPVLDGVIASLARYDYDANGHYVTEGLGVRFLSTNTDAQEHIFSVAEGRANIDGFKVERSQSQRLRLPIDPDLQRVSSEPQVFNDSGDGSMVVTINRPPLAQVLDIKVTQQKTETVVHGAFTGSRDVLTEPTVVAVLTIKQGTTTYAQGTDYKVVGDEIDWSPGGAEPAPGSSYQVTYQYIASITPTHLTDTGFKVTGVVQGSTMYIDYQWKLPRVDVLALTADGQVERIKGISQVRNPIAPTVPASRLALAEIAYDWRNGAEPAVRNIAIRTIKVSELTAMQRQIADLYDLMALERLRVDANIREPAAKKGLFVDNFLDDDLRDQGVAQTGAVVAGVLTLPITASAQHAKDNGNTLLTLDYTLTPVVEQLARTGSMKINPYQAFEPVPARVTLNPAVDQFTVTNTTWASDVTERLITGSGVLEQVVETRRSEQVLASSSEEAQFLRSLQVDYTVMGFGPNEALAQLRFDGIGIGQPAGTAANASGLLTGSFQIPQAIPAGAKLVEFLGAGGSYGSATYVGRGQIVTETRRRILTTVVRRWDPLAQTFTLPERRTIGGLELWFTTKGGSAPVIVQIRETQVGMPTTTVLTEGRLAASDIKTDGNPTRITLDPVALEANREYAIVVLTDDANHAVSVAELGKYDPRTGWVTAQPYQIGCTALIEQWHHLDTAPDAGPDVSAAGLPVFADEQDGLAGPVHGDQPVGCDGTRGR</sequence>
<evidence type="ECO:0000313" key="4">
    <source>
        <dbReference type="Proteomes" id="UP000515733"/>
    </source>
</evidence>
<name>A0A6S6YUU5_9PROT</name>
<feature type="domain" description="DUF4815" evidence="2">
    <location>
        <begin position="6"/>
        <end position="581"/>
    </location>
</feature>
<evidence type="ECO:0000313" key="3">
    <source>
        <dbReference type="EMBL" id="CAB1371154.1"/>
    </source>
</evidence>
<dbReference type="InterPro" id="IPR032096">
    <property type="entry name" value="DUF4815"/>
</dbReference>
<dbReference type="Pfam" id="PF16075">
    <property type="entry name" value="DUF4815"/>
    <property type="match status" value="1"/>
</dbReference>
<organism evidence="3 4">
    <name type="scientific">Denitratisoma oestradiolicum</name>
    <dbReference type="NCBI Taxonomy" id="311182"/>
    <lineage>
        <taxon>Bacteria</taxon>
        <taxon>Pseudomonadati</taxon>
        <taxon>Pseudomonadota</taxon>
        <taxon>Betaproteobacteria</taxon>
        <taxon>Nitrosomonadales</taxon>
        <taxon>Sterolibacteriaceae</taxon>
        <taxon>Denitratisoma</taxon>
    </lineage>
</organism>
<evidence type="ECO:0000256" key="1">
    <source>
        <dbReference type="SAM" id="MobiDB-lite"/>
    </source>
</evidence>
<dbReference type="EMBL" id="LR778301">
    <property type="protein sequence ID" value="CAB1371154.1"/>
    <property type="molecule type" value="Genomic_DNA"/>
</dbReference>
<dbReference type="RefSeq" id="WP_197970672.1">
    <property type="nucleotide sequence ID" value="NZ_LR778301.1"/>
</dbReference>
<gene>
    <name evidence="3" type="ORF">DENOEST_4000</name>
</gene>
<feature type="region of interest" description="Disordered" evidence="1">
    <location>
        <begin position="863"/>
        <end position="884"/>
    </location>
</feature>
<dbReference type="AlphaFoldDB" id="A0A6S6YUU5"/>
<evidence type="ECO:0000259" key="2">
    <source>
        <dbReference type="Pfam" id="PF16075"/>
    </source>
</evidence>
<proteinExistence type="predicted"/>
<protein>
    <submittedName>
        <fullName evidence="3">Virulence-associated protein</fullName>
    </submittedName>
</protein>
<dbReference type="Proteomes" id="UP000515733">
    <property type="component" value="Chromosome"/>
</dbReference>
<keyword evidence="4" id="KW-1185">Reference proteome</keyword>
<reference evidence="3 4" key="1">
    <citation type="submission" date="2020-03" db="EMBL/GenBank/DDBJ databases">
        <authorList>
            <consortium name="Genoscope - CEA"/>
            <person name="William W."/>
        </authorList>
    </citation>
    <scope>NUCLEOTIDE SEQUENCE [LARGE SCALE GENOMIC DNA]</scope>
    <source>
        <strain evidence="4">DSM 16959</strain>
    </source>
</reference>